<proteinExistence type="predicted"/>
<name>Q254Y6_CHLFF</name>
<keyword evidence="10" id="KW-1185">Reference proteome</keyword>
<dbReference type="GO" id="GO:0005576">
    <property type="term" value="C:extracellular region"/>
    <property type="evidence" value="ECO:0007669"/>
    <property type="project" value="UniProtKB-SubCell"/>
</dbReference>
<dbReference type="Proteomes" id="UP000001260">
    <property type="component" value="Chromosome"/>
</dbReference>
<dbReference type="AlphaFoldDB" id="Q254Y6"/>
<evidence type="ECO:0000256" key="2">
    <source>
        <dbReference type="ARBA" id="ARBA00004442"/>
    </source>
</evidence>
<reference evidence="9 10" key="1">
    <citation type="journal article" date="2006" name="DNA Res.">
        <title>Genome sequence of the cat pathogen, Chlamydophila felis.</title>
        <authorList>
            <person name="Azuma Y."/>
            <person name="Hirakawa H."/>
            <person name="Yamashita A."/>
            <person name="Cai Y."/>
            <person name="Rahman M.A."/>
            <person name="Suzuki H."/>
            <person name="Mitaku S."/>
            <person name="Toh H."/>
            <person name="Goto S."/>
            <person name="Murakami T."/>
            <person name="Sugi K."/>
            <person name="Hayashi H."/>
            <person name="Fukushi H."/>
            <person name="Hattori M."/>
            <person name="Kuhara S."/>
            <person name="Shirai M."/>
        </authorList>
    </citation>
    <scope>NUCLEOTIDE SEQUENCE [LARGE SCALE GENOMIC DNA]</scope>
    <source>
        <strain evidence="9 10">Fe/C-56</strain>
    </source>
</reference>
<evidence type="ECO:0000256" key="6">
    <source>
        <dbReference type="ARBA" id="ARBA00023136"/>
    </source>
</evidence>
<protein>
    <submittedName>
        <fullName evidence="9">Polymorphic outer membrane protein</fullName>
    </submittedName>
</protein>
<keyword evidence="5 8" id="KW-0732">Signal</keyword>
<organism evidence="9 10">
    <name type="scientific">Chlamydia felis (strain Fe/C-56)</name>
    <name type="common">Chlamydophila felis</name>
    <dbReference type="NCBI Taxonomy" id="264202"/>
    <lineage>
        <taxon>Bacteria</taxon>
        <taxon>Pseudomonadati</taxon>
        <taxon>Chlamydiota</taxon>
        <taxon>Chlamydiia</taxon>
        <taxon>Chlamydiales</taxon>
        <taxon>Chlamydiaceae</taxon>
        <taxon>Chlamydia/Chlamydophila group</taxon>
        <taxon>Chlamydia</taxon>
    </lineage>
</organism>
<keyword evidence="4" id="KW-0964">Secreted</keyword>
<accession>Q254Y6</accession>
<dbReference type="NCBIfam" id="TIGR01376">
    <property type="entry name" value="POMP_repeat"/>
    <property type="match status" value="2"/>
</dbReference>
<evidence type="ECO:0000256" key="4">
    <source>
        <dbReference type="ARBA" id="ARBA00022525"/>
    </source>
</evidence>
<evidence type="ECO:0000256" key="7">
    <source>
        <dbReference type="ARBA" id="ARBA00023237"/>
    </source>
</evidence>
<keyword evidence="6" id="KW-0472">Membrane</keyword>
<keyword evidence="7" id="KW-0998">Cell outer membrane</keyword>
<evidence type="ECO:0000256" key="1">
    <source>
        <dbReference type="ARBA" id="ARBA00004196"/>
    </source>
</evidence>
<dbReference type="HOGENOM" id="CLU_004549_0_0_0"/>
<evidence type="ECO:0000313" key="10">
    <source>
        <dbReference type="Proteomes" id="UP000001260"/>
    </source>
</evidence>
<dbReference type="STRING" id="264202.CF0380"/>
<dbReference type="Pfam" id="PF02415">
    <property type="entry name" value="Chlam_PMP"/>
    <property type="match status" value="3"/>
</dbReference>
<dbReference type="eggNOG" id="COG4625">
    <property type="taxonomic scope" value="Bacteria"/>
</dbReference>
<evidence type="ECO:0000256" key="3">
    <source>
        <dbReference type="ARBA" id="ARBA00004613"/>
    </source>
</evidence>
<comment type="subcellular location">
    <subcellularLocation>
        <location evidence="1">Cell envelope</location>
    </subcellularLocation>
    <subcellularLocation>
        <location evidence="2">Cell outer membrane</location>
    </subcellularLocation>
    <subcellularLocation>
        <location evidence="3">Secreted</location>
    </subcellularLocation>
</comment>
<dbReference type="EMBL" id="AP006861">
    <property type="protein sequence ID" value="BAE81152.1"/>
    <property type="molecule type" value="Genomic_DNA"/>
</dbReference>
<evidence type="ECO:0000256" key="8">
    <source>
        <dbReference type="SAM" id="SignalP"/>
    </source>
</evidence>
<sequence>MKHPVYWFLISSGLITSTTLSFAQAENQTLSPSDSYDGNAAGNTAFKPKTSSNANGTTYTCIGDVCIAYAGASQALTESCFSQTAGNLSFIGNKCSLCFENITSTNKPGAIDVNVNDKTLSVNDFSLFSCSFCPPGSSQKGAIKTQGNSTFSNNIKLIFLKNSSTDSGGAISCTNTGNSAELKFEGNSQLIFSENSSSASGGAIYTNKLTINSGGTTVFSNNTVSKDNSPKGGAICLQDTGGECSLTANLGNIIFEGNKIITTGNSPSTKRNAIDLGTNGKFMKLNAKEGFGIYFYDPIANKMGIPPQN</sequence>
<feature type="signal peptide" evidence="8">
    <location>
        <begin position="1"/>
        <end position="23"/>
    </location>
</feature>
<evidence type="ECO:0000313" key="9">
    <source>
        <dbReference type="EMBL" id="BAE81152.1"/>
    </source>
</evidence>
<evidence type="ECO:0000256" key="5">
    <source>
        <dbReference type="ARBA" id="ARBA00022729"/>
    </source>
</evidence>
<feature type="chain" id="PRO_5004203397" evidence="8">
    <location>
        <begin position="24"/>
        <end position="309"/>
    </location>
</feature>
<gene>
    <name evidence="9" type="primary">pmp03</name>
    <name evidence="9" type="ordered locus">CF0380</name>
</gene>
<dbReference type="GO" id="GO:0009279">
    <property type="term" value="C:cell outer membrane"/>
    <property type="evidence" value="ECO:0007669"/>
    <property type="project" value="UniProtKB-SubCell"/>
</dbReference>
<dbReference type="InterPro" id="IPR003368">
    <property type="entry name" value="POMP_repeat"/>
</dbReference>
<dbReference type="KEGG" id="cfe:CF0380"/>